<keyword evidence="4" id="KW-0677">Repeat</keyword>
<dbReference type="SMART" id="SM00181">
    <property type="entry name" value="EGF"/>
    <property type="match status" value="1"/>
</dbReference>
<keyword evidence="5 9" id="KW-0106">Calcium</keyword>
<evidence type="ECO:0000256" key="1">
    <source>
        <dbReference type="ARBA" id="ARBA00004167"/>
    </source>
</evidence>
<keyword evidence="2" id="KW-0812">Transmembrane</keyword>
<feature type="domain" description="Laminin G" evidence="11">
    <location>
        <begin position="780"/>
        <end position="999"/>
    </location>
</feature>
<keyword evidence="7" id="KW-0472">Membrane</keyword>
<feature type="disulfide bond" evidence="10">
    <location>
        <begin position="750"/>
        <end position="767"/>
    </location>
</feature>
<dbReference type="PANTHER" id="PTHR24027:SF422">
    <property type="entry name" value="CADHERIN DOMAIN-CONTAINING PROTEIN"/>
    <property type="match status" value="1"/>
</dbReference>
<evidence type="ECO:0000259" key="13">
    <source>
        <dbReference type="PROSITE" id="PS50268"/>
    </source>
</evidence>
<dbReference type="Gene3D" id="2.10.25.10">
    <property type="entry name" value="Laminin"/>
    <property type="match status" value="1"/>
</dbReference>
<evidence type="ECO:0000259" key="12">
    <source>
        <dbReference type="PROSITE" id="PS50026"/>
    </source>
</evidence>
<dbReference type="SUPFAM" id="SSF49313">
    <property type="entry name" value="Cadherin-like"/>
    <property type="match status" value="1"/>
</dbReference>
<dbReference type="Gene3D" id="2.60.40.60">
    <property type="entry name" value="Cadherins"/>
    <property type="match status" value="2"/>
</dbReference>
<evidence type="ECO:0000256" key="8">
    <source>
        <dbReference type="ARBA" id="ARBA00023157"/>
    </source>
</evidence>
<evidence type="ECO:0000259" key="11">
    <source>
        <dbReference type="PROSITE" id="PS50025"/>
    </source>
</evidence>
<evidence type="ECO:0000313" key="15">
    <source>
        <dbReference type="Proteomes" id="UP000274429"/>
    </source>
</evidence>
<dbReference type="PROSITE" id="PS00022">
    <property type="entry name" value="EGF_1"/>
    <property type="match status" value="1"/>
</dbReference>
<gene>
    <name evidence="14" type="ORF">TTAC_LOCUS1999</name>
</gene>
<feature type="domain" description="EGF-like" evidence="12">
    <location>
        <begin position="740"/>
        <end position="779"/>
    </location>
</feature>
<keyword evidence="8 10" id="KW-1015">Disulfide bond</keyword>
<keyword evidence="15" id="KW-1185">Reference proteome</keyword>
<comment type="caution">
    <text evidence="10">Lacks conserved residue(s) required for the propagation of feature annotation.</text>
</comment>
<dbReference type="GO" id="GO:0007156">
    <property type="term" value="P:homophilic cell adhesion via plasma membrane adhesion molecules"/>
    <property type="evidence" value="ECO:0007669"/>
    <property type="project" value="InterPro"/>
</dbReference>
<reference evidence="14 15" key="2">
    <citation type="submission" date="2018-11" db="EMBL/GenBank/DDBJ databases">
        <authorList>
            <consortium name="Pathogen Informatics"/>
        </authorList>
    </citation>
    <scope>NUCLEOTIDE SEQUENCE [LARGE SCALE GENOMIC DNA]</scope>
</reference>
<dbReference type="InterPro" id="IPR001791">
    <property type="entry name" value="Laminin_G"/>
</dbReference>
<dbReference type="CDD" id="cd00110">
    <property type="entry name" value="LamG"/>
    <property type="match status" value="1"/>
</dbReference>
<dbReference type="GO" id="GO:0016339">
    <property type="term" value="P:calcium-dependent cell-cell adhesion via plasma membrane cell adhesion molecules"/>
    <property type="evidence" value="ECO:0007669"/>
    <property type="project" value="TreeGrafter"/>
</dbReference>
<dbReference type="CDD" id="cd11304">
    <property type="entry name" value="Cadherin_repeat"/>
    <property type="match status" value="1"/>
</dbReference>
<dbReference type="GO" id="GO:0034332">
    <property type="term" value="P:adherens junction organization"/>
    <property type="evidence" value="ECO:0007669"/>
    <property type="project" value="TreeGrafter"/>
</dbReference>
<keyword evidence="10" id="KW-0245">EGF-like domain</keyword>
<accession>A0A0R3WMM4</accession>
<dbReference type="PANTHER" id="PTHR24027">
    <property type="entry name" value="CADHERIN-23"/>
    <property type="match status" value="1"/>
</dbReference>
<dbReference type="InterPro" id="IPR000742">
    <property type="entry name" value="EGF"/>
</dbReference>
<dbReference type="GO" id="GO:0005912">
    <property type="term" value="C:adherens junction"/>
    <property type="evidence" value="ECO:0007669"/>
    <property type="project" value="TreeGrafter"/>
</dbReference>
<reference evidence="16" key="1">
    <citation type="submission" date="2017-02" db="UniProtKB">
        <authorList>
            <consortium name="WormBaseParasite"/>
        </authorList>
    </citation>
    <scope>IDENTIFICATION</scope>
</reference>
<dbReference type="Gene3D" id="2.60.120.200">
    <property type="match status" value="1"/>
</dbReference>
<evidence type="ECO:0000256" key="9">
    <source>
        <dbReference type="PROSITE-ProRule" id="PRU00043"/>
    </source>
</evidence>
<dbReference type="OrthoDB" id="6079678at2759"/>
<dbReference type="Proteomes" id="UP000274429">
    <property type="component" value="Unassembled WGS sequence"/>
</dbReference>
<dbReference type="GO" id="GO:0016477">
    <property type="term" value="P:cell migration"/>
    <property type="evidence" value="ECO:0007669"/>
    <property type="project" value="TreeGrafter"/>
</dbReference>
<dbReference type="EMBL" id="UYWX01000675">
    <property type="protein sequence ID" value="VDM18739.1"/>
    <property type="molecule type" value="Genomic_DNA"/>
</dbReference>
<dbReference type="InterPro" id="IPR013320">
    <property type="entry name" value="ConA-like_dom_sf"/>
</dbReference>
<dbReference type="GO" id="GO:0005509">
    <property type="term" value="F:calcium ion binding"/>
    <property type="evidence" value="ECO:0007669"/>
    <property type="project" value="UniProtKB-UniRule"/>
</dbReference>
<dbReference type="CDD" id="cd00054">
    <property type="entry name" value="EGF_CA"/>
    <property type="match status" value="1"/>
</dbReference>
<name>A0A0R3WMM4_HYDTA</name>
<feature type="domain" description="Cadherin" evidence="13">
    <location>
        <begin position="335"/>
        <end position="448"/>
    </location>
</feature>
<dbReference type="GO" id="GO:0007043">
    <property type="term" value="P:cell-cell junction assembly"/>
    <property type="evidence" value="ECO:0007669"/>
    <property type="project" value="TreeGrafter"/>
</dbReference>
<dbReference type="STRING" id="6205.A0A0R3WMM4"/>
<dbReference type="InterPro" id="IPR015919">
    <property type="entry name" value="Cadherin-like_sf"/>
</dbReference>
<dbReference type="InterPro" id="IPR039808">
    <property type="entry name" value="Cadherin"/>
</dbReference>
<evidence type="ECO:0000256" key="3">
    <source>
        <dbReference type="ARBA" id="ARBA00022729"/>
    </source>
</evidence>
<organism evidence="16">
    <name type="scientific">Hydatigena taeniaeformis</name>
    <name type="common">Feline tapeworm</name>
    <name type="synonym">Taenia taeniaeformis</name>
    <dbReference type="NCBI Taxonomy" id="6205"/>
    <lineage>
        <taxon>Eukaryota</taxon>
        <taxon>Metazoa</taxon>
        <taxon>Spiralia</taxon>
        <taxon>Lophotrochozoa</taxon>
        <taxon>Platyhelminthes</taxon>
        <taxon>Cestoda</taxon>
        <taxon>Eucestoda</taxon>
        <taxon>Cyclophyllidea</taxon>
        <taxon>Taeniidae</taxon>
        <taxon>Hydatigera</taxon>
    </lineage>
</organism>
<dbReference type="Pfam" id="PF02210">
    <property type="entry name" value="Laminin_G_2"/>
    <property type="match status" value="1"/>
</dbReference>
<dbReference type="SMART" id="SM00282">
    <property type="entry name" value="LamG"/>
    <property type="match status" value="1"/>
</dbReference>
<dbReference type="GO" id="GO:0016342">
    <property type="term" value="C:catenin complex"/>
    <property type="evidence" value="ECO:0007669"/>
    <property type="project" value="TreeGrafter"/>
</dbReference>
<evidence type="ECO:0000256" key="7">
    <source>
        <dbReference type="ARBA" id="ARBA00023136"/>
    </source>
</evidence>
<feature type="domain" description="Cadherin" evidence="13">
    <location>
        <begin position="92"/>
        <end position="202"/>
    </location>
</feature>
<evidence type="ECO:0000313" key="16">
    <source>
        <dbReference type="WBParaSite" id="TTAC_0000201201-mRNA-1"/>
    </source>
</evidence>
<feature type="disulfide bond" evidence="10">
    <location>
        <begin position="769"/>
        <end position="778"/>
    </location>
</feature>
<dbReference type="PROSITE" id="PS50025">
    <property type="entry name" value="LAM_G_DOMAIN"/>
    <property type="match status" value="1"/>
</dbReference>
<proteinExistence type="predicted"/>
<dbReference type="GO" id="GO:0000902">
    <property type="term" value="P:cell morphogenesis"/>
    <property type="evidence" value="ECO:0007669"/>
    <property type="project" value="TreeGrafter"/>
</dbReference>
<dbReference type="GO" id="GO:0008013">
    <property type="term" value="F:beta-catenin binding"/>
    <property type="evidence" value="ECO:0007669"/>
    <property type="project" value="TreeGrafter"/>
</dbReference>
<evidence type="ECO:0000256" key="6">
    <source>
        <dbReference type="ARBA" id="ARBA00022989"/>
    </source>
</evidence>
<dbReference type="AlphaFoldDB" id="A0A0R3WMM4"/>
<dbReference type="GO" id="GO:0044331">
    <property type="term" value="P:cell-cell adhesion mediated by cadherin"/>
    <property type="evidence" value="ECO:0007669"/>
    <property type="project" value="TreeGrafter"/>
</dbReference>
<protein>
    <submittedName>
        <fullName evidence="16">Cadherin domain-containing protein</fullName>
    </submittedName>
</protein>
<dbReference type="PROSITE" id="PS01186">
    <property type="entry name" value="EGF_2"/>
    <property type="match status" value="1"/>
</dbReference>
<dbReference type="InterPro" id="IPR002126">
    <property type="entry name" value="Cadherin-like_dom"/>
</dbReference>
<dbReference type="GO" id="GO:0045296">
    <property type="term" value="F:cadherin binding"/>
    <property type="evidence" value="ECO:0007669"/>
    <property type="project" value="TreeGrafter"/>
</dbReference>
<keyword evidence="6" id="KW-1133">Transmembrane helix</keyword>
<evidence type="ECO:0000313" key="14">
    <source>
        <dbReference type="EMBL" id="VDM18739.1"/>
    </source>
</evidence>
<dbReference type="PROSITE" id="PS50026">
    <property type="entry name" value="EGF_3"/>
    <property type="match status" value="1"/>
</dbReference>
<evidence type="ECO:0000256" key="2">
    <source>
        <dbReference type="ARBA" id="ARBA00022692"/>
    </source>
</evidence>
<dbReference type="SUPFAM" id="SSF49899">
    <property type="entry name" value="Concanavalin A-like lectins/glucanases"/>
    <property type="match status" value="1"/>
</dbReference>
<dbReference type="PROSITE" id="PS50268">
    <property type="entry name" value="CADHERIN_2"/>
    <property type="match status" value="2"/>
</dbReference>
<keyword evidence="3" id="KW-0732">Signal</keyword>
<dbReference type="WBParaSite" id="TTAC_0000201201-mRNA-1">
    <property type="protein sequence ID" value="TTAC_0000201201-mRNA-1"/>
    <property type="gene ID" value="TTAC_0000201201"/>
</dbReference>
<evidence type="ECO:0000256" key="10">
    <source>
        <dbReference type="PROSITE-ProRule" id="PRU00076"/>
    </source>
</evidence>
<evidence type="ECO:0000256" key="5">
    <source>
        <dbReference type="ARBA" id="ARBA00022837"/>
    </source>
</evidence>
<comment type="subcellular location">
    <subcellularLocation>
        <location evidence="1">Membrane</location>
        <topology evidence="1">Single-pass membrane protein</topology>
    </subcellularLocation>
</comment>
<sequence>MATNKQPPASGGQLFTVSGTLTVIITDVNDAPPTIVGGHAEGDHSFVHNCPALDCQEQTSFKPISKAIEGWAKVDEPHIGTLCHQEVPGTPPQKNFDITVTERANVGMEFFEIFIEDGDISDWGNHSCSLVTKNSYFDVVYNPTIDACGIKPLRKLNVDINPPVPPGPQILTIIILDSQSSHTATAQVRITVTEDNDNPPQIVLQPSSGPGELWDGTPGVMMLVNLQISIVDLITEGAWFHLDSKSSAGGTFGIDTISDQSARVQLISRIDRDNLLNLLKDPSTSPVPSPILPTPTDGRVRWPLVISVNDRREPSLTTTTTMTLTVITKGPVLLSDELEGYTVGDNSPPDTLITPQQISAVDLDYPNQRSSISYEISSQSAQALRLFKIVSQTDGKFDLGLRTTLSREAEKMSYFPVPIVATISHLTRTATSTLTVTVTTNNPLAPSDAHGSLDAFIPSDVWYWPYKKALPDLPIGSMPVVERFASDRSSRIFQFFPENEDELMFRINDGGLLYLLTASPPGKLSVKAGVKTKFDSSLPSASSELGVQINWLPGSAFTNGILIRIDKATLPWFVNQVDTSVSTPRGRLIDALAKKLETSVGSVTVFPANTIGEAINVFVGLHESPYEVPGRVIDTILNDADLYTAALRGNSANLQVSLAPTVNGLTGSVDLQCATDAAALAVCNCRGCRSRLKTPRIPSEDDDSAGLTSSAPGVTAIGPILETWVDCWCNGGDPQPPTQAPITCLSPDACLNGGFCSVEPGTQTIRCECPSGFMGPRCEQTQLFFPQSGYAWTPNIGSCSRLHIQFTFKTPSTNGHAGLILYAGPISQSSTNVKMHDFIGLQIEPGGHQLKLAYSLGAAGLLASTVAVNTRLDDDSWHQIDLILLQKVINTEMVLMVDACRLSEGTSKENGLENPPNLNDCLFSLPYNIGIDRALNVGQWPLQLGGRKLTSGVTLYPTEMTTEPLPAGSAFKHVLVNGELWNLAQFGSVQSASPAPSVCLNVKGQDVCAPNVSHFFSKT</sequence>
<evidence type="ECO:0000256" key="4">
    <source>
        <dbReference type="ARBA" id="ARBA00022737"/>
    </source>
</evidence>